<evidence type="ECO:0000313" key="2">
    <source>
        <dbReference type="EMBL" id="RIV99177.1"/>
    </source>
</evidence>
<comment type="caution">
    <text evidence="2">The sequence shown here is derived from an EMBL/GenBank/DDBJ whole genome shotgun (WGS) entry which is preliminary data.</text>
</comment>
<evidence type="ECO:0000313" key="3">
    <source>
        <dbReference type="Proteomes" id="UP000253437"/>
    </source>
</evidence>
<sequence length="75" mass="8422">MKTVIHETLLRLSSAPQESHVQIRQELYNTLKLPFEKQLALYTHVLGPVSSGQLSSNHSLTRAVGDAERIILNNK</sequence>
<name>A0A8B3E3C9_VIBHA</name>
<protein>
    <submittedName>
        <fullName evidence="2">Secretion factor PAS</fullName>
    </submittedName>
</protein>
<dbReference type="InterPro" id="IPR015106">
    <property type="entry name" value="Pas_Saposin"/>
</dbReference>
<reference evidence="2 3" key="1">
    <citation type="submission" date="2018-08" db="EMBL/GenBank/DDBJ databases">
        <title>Vibrio harveyi strains pathogenic to white snook Centropomus viridis Lockington (1877) and potential probiotic bacteria.</title>
        <authorList>
            <person name="Soto-Rodriguez S."/>
            <person name="Gomez-Gil B."/>
            <person name="Lozano-Olvera R."/>
        </authorList>
    </citation>
    <scope>NUCLEOTIDE SEQUENCE [LARGE SCALE GENOMIC DNA]</scope>
    <source>
        <strain evidence="2 3">CAIM 1508</strain>
    </source>
</reference>
<evidence type="ECO:0000259" key="1">
    <source>
        <dbReference type="Pfam" id="PF09016"/>
    </source>
</evidence>
<proteinExistence type="predicted"/>
<organism evidence="2 3">
    <name type="scientific">Vibrio harveyi</name>
    <name type="common">Beneckea harveyi</name>
    <dbReference type="NCBI Taxonomy" id="669"/>
    <lineage>
        <taxon>Bacteria</taxon>
        <taxon>Pseudomonadati</taxon>
        <taxon>Pseudomonadota</taxon>
        <taxon>Gammaproteobacteria</taxon>
        <taxon>Vibrionales</taxon>
        <taxon>Vibrionaceae</taxon>
        <taxon>Vibrio</taxon>
    </lineage>
</organism>
<feature type="domain" description="Pas factor saposin" evidence="1">
    <location>
        <begin position="3"/>
        <end position="74"/>
    </location>
</feature>
<gene>
    <name evidence="2" type="ORF">DS957_028270</name>
</gene>
<dbReference type="RefSeq" id="WP_045455699.1">
    <property type="nucleotide sequence ID" value="NZ_JBEWWN010000001.1"/>
</dbReference>
<dbReference type="Pfam" id="PF09016">
    <property type="entry name" value="Pas_Saposin"/>
    <property type="match status" value="1"/>
</dbReference>
<dbReference type="EMBL" id="QOUW02000261">
    <property type="protein sequence ID" value="RIV99177.1"/>
    <property type="molecule type" value="Genomic_DNA"/>
</dbReference>
<accession>A0A8B3E3C9</accession>
<dbReference type="AlphaFoldDB" id="A0A8B3E3C9"/>
<dbReference type="Proteomes" id="UP000253437">
    <property type="component" value="Unassembled WGS sequence"/>
</dbReference>
<dbReference type="Gene3D" id="1.20.1280.100">
    <property type="entry name" value="Pas factor, saposin domain"/>
    <property type="match status" value="1"/>
</dbReference>